<reference evidence="1" key="2">
    <citation type="journal article" date="2022" name="New Phytol.">
        <title>Evolutionary transition to the ectomycorrhizal habit in the genomes of a hyperdiverse lineage of mushroom-forming fungi.</title>
        <authorList>
            <person name="Looney B."/>
            <person name="Miyauchi S."/>
            <person name="Morin E."/>
            <person name="Drula E."/>
            <person name="Courty P.E."/>
            <person name="Kohler A."/>
            <person name="Kuo A."/>
            <person name="LaButti K."/>
            <person name="Pangilinan J."/>
            <person name="Lipzen A."/>
            <person name="Riley R."/>
            <person name="Andreopoulos W."/>
            <person name="He G."/>
            <person name="Johnson J."/>
            <person name="Nolan M."/>
            <person name="Tritt A."/>
            <person name="Barry K.W."/>
            <person name="Grigoriev I.V."/>
            <person name="Nagy L.G."/>
            <person name="Hibbett D."/>
            <person name="Henrissat B."/>
            <person name="Matheny P.B."/>
            <person name="Labbe J."/>
            <person name="Martin F.M."/>
        </authorList>
    </citation>
    <scope>NUCLEOTIDE SEQUENCE</scope>
    <source>
        <strain evidence="1">HHB10654</strain>
    </source>
</reference>
<sequence>MCLVPSTSSDPDEVARFRHLLRTHRHTTKTKPDFDIIEWTKEAVDLYKKAEADPSLSPTNVFAREFKYLTRTVTLMGDPTWEEWAAPLWSPKKATYDDIADMLMRGVLRSSEDPRKLTLDKYRVLYAGLIAAQERGMPQIVPTKVEIPFAATPGKSEVCTVDDRSARTGKDDLPQPPGAAQSPARTEEDGANKVNPHGTGKGQSEPMDMSASGPERRTNNPEQRASSSTQTGARKAPVVVVPRRPEVGPAKALHDEDLDVSIAFDAECMNAPAPDPPSERLEMLPNARKSVRRSPPLPPVDLPPGPLPSKYADNANPAMLYWGILSPPPSIEDVERFAKEGDGDLASDAVFTWAQLELVRALRERRLRILLQLGRAHTSYDEMYARDLEVLTRARKDALSSTKSAVGEGNGGHSAEEDVRDVDVDSWAGDEP</sequence>
<evidence type="ECO:0000313" key="2">
    <source>
        <dbReference type="Proteomes" id="UP000814140"/>
    </source>
</evidence>
<proteinExistence type="predicted"/>
<dbReference type="Proteomes" id="UP000814140">
    <property type="component" value="Unassembled WGS sequence"/>
</dbReference>
<accession>A0ACB8SF34</accession>
<gene>
    <name evidence="1" type="ORF">BV25DRAFT_1922317</name>
</gene>
<evidence type="ECO:0000313" key="1">
    <source>
        <dbReference type="EMBL" id="KAI0054842.1"/>
    </source>
</evidence>
<protein>
    <submittedName>
        <fullName evidence="1">Uncharacterized protein</fullName>
    </submittedName>
</protein>
<reference evidence="1" key="1">
    <citation type="submission" date="2021-03" db="EMBL/GenBank/DDBJ databases">
        <authorList>
            <consortium name="DOE Joint Genome Institute"/>
            <person name="Ahrendt S."/>
            <person name="Looney B.P."/>
            <person name="Miyauchi S."/>
            <person name="Morin E."/>
            <person name="Drula E."/>
            <person name="Courty P.E."/>
            <person name="Chicoki N."/>
            <person name="Fauchery L."/>
            <person name="Kohler A."/>
            <person name="Kuo A."/>
            <person name="Labutti K."/>
            <person name="Pangilinan J."/>
            <person name="Lipzen A."/>
            <person name="Riley R."/>
            <person name="Andreopoulos W."/>
            <person name="He G."/>
            <person name="Johnson J."/>
            <person name="Barry K.W."/>
            <person name="Grigoriev I.V."/>
            <person name="Nagy L."/>
            <person name="Hibbett D."/>
            <person name="Henrissat B."/>
            <person name="Matheny P.B."/>
            <person name="Labbe J."/>
            <person name="Martin F."/>
        </authorList>
    </citation>
    <scope>NUCLEOTIDE SEQUENCE</scope>
    <source>
        <strain evidence="1">HHB10654</strain>
    </source>
</reference>
<dbReference type="EMBL" id="MU277339">
    <property type="protein sequence ID" value="KAI0054842.1"/>
    <property type="molecule type" value="Genomic_DNA"/>
</dbReference>
<keyword evidence="2" id="KW-1185">Reference proteome</keyword>
<comment type="caution">
    <text evidence="1">The sequence shown here is derived from an EMBL/GenBank/DDBJ whole genome shotgun (WGS) entry which is preliminary data.</text>
</comment>
<name>A0ACB8SF34_9AGAM</name>
<organism evidence="1 2">
    <name type="scientific">Artomyces pyxidatus</name>
    <dbReference type="NCBI Taxonomy" id="48021"/>
    <lineage>
        <taxon>Eukaryota</taxon>
        <taxon>Fungi</taxon>
        <taxon>Dikarya</taxon>
        <taxon>Basidiomycota</taxon>
        <taxon>Agaricomycotina</taxon>
        <taxon>Agaricomycetes</taxon>
        <taxon>Russulales</taxon>
        <taxon>Auriscalpiaceae</taxon>
        <taxon>Artomyces</taxon>
    </lineage>
</organism>